<dbReference type="Pfam" id="PF19833">
    <property type="entry name" value="RecG_dom3_C"/>
    <property type="match status" value="1"/>
</dbReference>
<dbReference type="PROSITE" id="PS51194">
    <property type="entry name" value="HELICASE_CTER"/>
    <property type="match status" value="1"/>
</dbReference>
<dbReference type="NCBIfam" id="NF008165">
    <property type="entry name" value="PRK10917.1-3"/>
    <property type="match status" value="1"/>
</dbReference>
<dbReference type="NCBIfam" id="NF008166">
    <property type="entry name" value="PRK10917.1-4"/>
    <property type="match status" value="1"/>
</dbReference>
<protein>
    <recommendedName>
        <fullName evidence="2 15">ATP-dependent DNA helicase RecG</fullName>
        <ecNumber evidence="13 15">5.6.2.4</ecNumber>
    </recommendedName>
</protein>
<sequence>MTTQFLDAVPLTTLSGVGAAISDKLTRIGIHNLQDLLFHLPTRYEDRTRITPINDLRPDAYATIEGMVQTCEVQFGKRPILTVSLSDGTSKIMLRFFNFNAGMKNSLQPGTRVKAFGEVKRGRFMAEIHHPEYRIIRDNAPLILEETLTPIYSTTEGLKQNSLRKLTDQALAVLEHIQIAEILPNEFNPHPFSLKEAIRFLHRPPPDVSLVALEKGTHPAQQRLIFEELLAHNLAMQKVRVGIQQFSAYPLSYRTDLKQRFLLQLPFTPTHAQARVTQEIEQDLAHPFPMMRLVQGDVGSGKTLVAALAALLAIDNGKQVALMAPTEILAEQHATNFRRWLAPLGIQVGWLAGKVKGKARQTELENIQSGKVQMVVGTHALFQEEVEFADLALVIVDEQHRFGVHQRLMLREKGKKANRYPHQLIMTATPIPRTLAMTVYADLDTSIIDELPPGRTPITTVAISEERRAEVIARVNHACVNEKRQAYWVCTLIDESEVLEAQAAEAIAEDLRKILPHLRIGLVHGRMKPTEKQEIMQAFKEAEIDLLVATTVIEVGVDVPNASLMIIENAERLGLSQLHQLRGRVGRGTTASFCVLMYKAPLGKISQQRLQVLRDTQDGFVIAEKDLEIRGPGEVLGTKQTGIAEFKVANLMRDRKMIPTVQYYARRLIVEQPAVAEKLIQRWINQREIYTYV</sequence>
<evidence type="ECO:0000256" key="14">
    <source>
        <dbReference type="ARBA" id="ARBA00048988"/>
    </source>
</evidence>
<comment type="caution">
    <text evidence="18">The sequence shown here is derived from an EMBL/GenBank/DDBJ whole genome shotgun (WGS) entry which is preliminary data.</text>
</comment>
<dbReference type="InterPro" id="IPR014001">
    <property type="entry name" value="Helicase_ATP-bd"/>
</dbReference>
<dbReference type="EMBL" id="JAQAHH010000002">
    <property type="protein sequence ID" value="MDP9499528.1"/>
    <property type="molecule type" value="Genomic_DNA"/>
</dbReference>
<dbReference type="CDD" id="cd04488">
    <property type="entry name" value="RecG_wedge_OBF"/>
    <property type="match status" value="1"/>
</dbReference>
<evidence type="ECO:0000313" key="19">
    <source>
        <dbReference type="Proteomes" id="UP001224083"/>
    </source>
</evidence>
<organism evidence="18 19">
    <name type="scientific">Bisgaard Taxon 45</name>
    <dbReference type="NCBI Taxonomy" id="304289"/>
    <lineage>
        <taxon>Bacteria</taxon>
        <taxon>Pseudomonadati</taxon>
        <taxon>Pseudomonadota</taxon>
        <taxon>Gammaproteobacteria</taxon>
        <taxon>Pasteurellales</taxon>
        <taxon>Pasteurellaceae</taxon>
    </lineage>
</organism>
<dbReference type="NCBIfam" id="NF008163">
    <property type="entry name" value="PRK10917.1-1"/>
    <property type="match status" value="1"/>
</dbReference>
<dbReference type="NCBIfam" id="TIGR00643">
    <property type="entry name" value="recG"/>
    <property type="match status" value="1"/>
</dbReference>
<keyword evidence="10 15" id="KW-0234">DNA repair</keyword>
<gene>
    <name evidence="18" type="primary">recG</name>
    <name evidence="18" type="ORF">O7M46_00950</name>
</gene>
<keyword evidence="4 15" id="KW-0227">DNA damage</keyword>
<dbReference type="GO" id="GO:0003678">
    <property type="term" value="F:DNA helicase activity"/>
    <property type="evidence" value="ECO:0007669"/>
    <property type="project" value="UniProtKB-EC"/>
</dbReference>
<dbReference type="Pfam" id="PF00271">
    <property type="entry name" value="Helicase_C"/>
    <property type="match status" value="1"/>
</dbReference>
<evidence type="ECO:0000256" key="12">
    <source>
        <dbReference type="ARBA" id="ARBA00034617"/>
    </source>
</evidence>
<dbReference type="InterPro" id="IPR047112">
    <property type="entry name" value="RecG/Mfd"/>
</dbReference>
<feature type="domain" description="Helicase C-terminal" evidence="17">
    <location>
        <begin position="482"/>
        <end position="628"/>
    </location>
</feature>
<evidence type="ECO:0000256" key="15">
    <source>
        <dbReference type="RuleBase" id="RU363016"/>
    </source>
</evidence>
<dbReference type="SMART" id="SM00487">
    <property type="entry name" value="DEXDc"/>
    <property type="match status" value="1"/>
</dbReference>
<keyword evidence="6 15" id="KW-0347">Helicase</keyword>
<evidence type="ECO:0000256" key="9">
    <source>
        <dbReference type="ARBA" id="ARBA00023172"/>
    </source>
</evidence>
<dbReference type="SMART" id="SM00490">
    <property type="entry name" value="HELICc"/>
    <property type="match status" value="1"/>
</dbReference>
<evidence type="ECO:0000313" key="18">
    <source>
        <dbReference type="EMBL" id="MDP9499528.1"/>
    </source>
</evidence>
<dbReference type="InterPro" id="IPR004609">
    <property type="entry name" value="ATP-dep_DNA_helicase_RecG"/>
</dbReference>
<evidence type="ECO:0000256" key="1">
    <source>
        <dbReference type="ARBA" id="ARBA00007504"/>
    </source>
</evidence>
<evidence type="ECO:0000256" key="13">
    <source>
        <dbReference type="ARBA" id="ARBA00034808"/>
    </source>
</evidence>
<dbReference type="SUPFAM" id="SSF52540">
    <property type="entry name" value="P-loop containing nucleoside triphosphate hydrolases"/>
    <property type="match status" value="2"/>
</dbReference>
<evidence type="ECO:0000256" key="8">
    <source>
        <dbReference type="ARBA" id="ARBA00023125"/>
    </source>
</evidence>
<dbReference type="EC" id="5.6.2.4" evidence="13 15"/>
<comment type="similarity">
    <text evidence="1 15">Belongs to the helicase family. RecG subfamily.</text>
</comment>
<dbReference type="PANTHER" id="PTHR47964">
    <property type="entry name" value="ATP-DEPENDENT DNA HELICASE HOMOLOG RECG, CHLOROPLASTIC"/>
    <property type="match status" value="1"/>
</dbReference>
<keyword evidence="8" id="KW-0238">DNA-binding</keyword>
<dbReference type="InterPro" id="IPR027417">
    <property type="entry name" value="P-loop_NTPase"/>
</dbReference>
<evidence type="ECO:0000256" key="10">
    <source>
        <dbReference type="ARBA" id="ARBA00023204"/>
    </source>
</evidence>
<accession>A0ABT9KBT5</accession>
<dbReference type="Pfam" id="PF17191">
    <property type="entry name" value="RecG_wedge"/>
    <property type="match status" value="1"/>
</dbReference>
<comment type="catalytic activity">
    <reaction evidence="12 15">
        <text>Couples ATP hydrolysis with the unwinding of duplex DNA by translocating in the 3'-5' direction.</text>
        <dbReference type="EC" id="5.6.2.4"/>
    </reaction>
</comment>
<dbReference type="Proteomes" id="UP001224083">
    <property type="component" value="Unassembled WGS sequence"/>
</dbReference>
<feature type="domain" description="Helicase ATP-binding" evidence="16">
    <location>
        <begin position="283"/>
        <end position="448"/>
    </location>
</feature>
<keyword evidence="7 15" id="KW-0067">ATP-binding</keyword>
<keyword evidence="11" id="KW-0413">Isomerase</keyword>
<evidence type="ECO:0000256" key="3">
    <source>
        <dbReference type="ARBA" id="ARBA00022741"/>
    </source>
</evidence>
<dbReference type="Gene3D" id="2.40.50.140">
    <property type="entry name" value="Nucleic acid-binding proteins"/>
    <property type="match status" value="1"/>
</dbReference>
<dbReference type="SUPFAM" id="SSF50249">
    <property type="entry name" value="Nucleic acid-binding proteins"/>
    <property type="match status" value="1"/>
</dbReference>
<proteinExistence type="inferred from homology"/>
<comment type="catalytic activity">
    <reaction evidence="14 15">
        <text>ATP + H2O = ADP + phosphate + H(+)</text>
        <dbReference type="Rhea" id="RHEA:13065"/>
        <dbReference type="ChEBI" id="CHEBI:15377"/>
        <dbReference type="ChEBI" id="CHEBI:15378"/>
        <dbReference type="ChEBI" id="CHEBI:30616"/>
        <dbReference type="ChEBI" id="CHEBI:43474"/>
        <dbReference type="ChEBI" id="CHEBI:456216"/>
        <dbReference type="EC" id="5.6.2.4"/>
    </reaction>
</comment>
<dbReference type="PROSITE" id="PS51192">
    <property type="entry name" value="HELICASE_ATP_BIND_1"/>
    <property type="match status" value="1"/>
</dbReference>
<evidence type="ECO:0000256" key="2">
    <source>
        <dbReference type="ARBA" id="ARBA00017846"/>
    </source>
</evidence>
<dbReference type="Gene3D" id="3.40.50.300">
    <property type="entry name" value="P-loop containing nucleotide triphosphate hydrolases"/>
    <property type="match status" value="2"/>
</dbReference>
<evidence type="ECO:0000256" key="4">
    <source>
        <dbReference type="ARBA" id="ARBA00022763"/>
    </source>
</evidence>
<dbReference type="Pfam" id="PF00270">
    <property type="entry name" value="DEAD"/>
    <property type="match status" value="1"/>
</dbReference>
<dbReference type="NCBIfam" id="NF008168">
    <property type="entry name" value="PRK10917.2-2"/>
    <property type="match status" value="1"/>
</dbReference>
<reference evidence="18 19" key="1">
    <citation type="submission" date="2022-12" db="EMBL/GenBank/DDBJ databases">
        <title>Genome sequence of Pasteurellaceae Bisgaard Taxon 45.</title>
        <authorList>
            <person name="Foggin C."/>
            <person name="Rosen L.E."/>
            <person name="Henton M."/>
            <person name="Buys A."/>
            <person name="Floyd T."/>
            <person name="Turner A.D."/>
            <person name="Tarbin J."/>
            <person name="Lloyd A.S."/>
            <person name="Chaitezvi C."/>
            <person name="Ellis R.J."/>
            <person name="Roberts H.C."/>
            <person name="Dastjerdi A."/>
            <person name="Nunez A."/>
            <person name="Van Vliet A.H."/>
            <person name="Steinbach F."/>
        </authorList>
    </citation>
    <scope>NUCLEOTIDE SEQUENCE [LARGE SCALE GENOMIC DNA]</scope>
    <source>
        <strain evidence="18 19">VF20HR</strain>
    </source>
</reference>
<name>A0ABT9KBT5_9PAST</name>
<keyword evidence="9 15" id="KW-0233">DNA recombination</keyword>
<dbReference type="InterPro" id="IPR012340">
    <property type="entry name" value="NA-bd_OB-fold"/>
</dbReference>
<dbReference type="InterPro" id="IPR001650">
    <property type="entry name" value="Helicase_C-like"/>
</dbReference>
<evidence type="ECO:0000256" key="11">
    <source>
        <dbReference type="ARBA" id="ARBA00023235"/>
    </source>
</evidence>
<keyword evidence="5 15" id="KW-0378">Hydrolase</keyword>
<dbReference type="InterPro" id="IPR011545">
    <property type="entry name" value="DEAD/DEAH_box_helicase_dom"/>
</dbReference>
<comment type="function">
    <text evidence="15">Plays a critical role in recombination and DNA repair. Helps process Holliday junction intermediates to mature products by catalyzing branch migration. Has replication fork regression activity, unwinds stalled or blocked replication forks to make a HJ that can be resolved. Has a DNA unwinding activity characteristic of a DNA helicase with 3'-5' polarity.</text>
</comment>
<evidence type="ECO:0000256" key="6">
    <source>
        <dbReference type="ARBA" id="ARBA00022806"/>
    </source>
</evidence>
<keyword evidence="3 15" id="KW-0547">Nucleotide-binding</keyword>
<dbReference type="PANTHER" id="PTHR47964:SF1">
    <property type="entry name" value="ATP-DEPENDENT DNA HELICASE HOMOLOG RECG, CHLOROPLASTIC"/>
    <property type="match status" value="1"/>
</dbReference>
<keyword evidence="19" id="KW-1185">Reference proteome</keyword>
<dbReference type="InterPro" id="IPR033454">
    <property type="entry name" value="RecG_wedge"/>
</dbReference>
<dbReference type="InterPro" id="IPR045562">
    <property type="entry name" value="RecG_dom3_C"/>
</dbReference>
<evidence type="ECO:0000256" key="5">
    <source>
        <dbReference type="ARBA" id="ARBA00022801"/>
    </source>
</evidence>
<evidence type="ECO:0000259" key="17">
    <source>
        <dbReference type="PROSITE" id="PS51194"/>
    </source>
</evidence>
<evidence type="ECO:0000256" key="7">
    <source>
        <dbReference type="ARBA" id="ARBA00022840"/>
    </source>
</evidence>
<evidence type="ECO:0000259" key="16">
    <source>
        <dbReference type="PROSITE" id="PS51192"/>
    </source>
</evidence>
<dbReference type="CDD" id="cd17992">
    <property type="entry name" value="DEXHc_RecG"/>
    <property type="match status" value="1"/>
</dbReference>
<dbReference type="GO" id="GO:0016787">
    <property type="term" value="F:hydrolase activity"/>
    <property type="evidence" value="ECO:0007669"/>
    <property type="project" value="UniProtKB-KW"/>
</dbReference>